<sequence>MHKSFSRNFFKTLSEESRKEIIGFCDIKAIVKVIKGNKLEFGSALKGVKLSNISKDKIIELFNISIDEKKCDKLLMEIYRKLLLETEVVYDEIYKLTPEKILTNTMLSKDEELVKKVIKILLKSKFKNNILLFFEIEGFRITNKLKHRINEVVHEEELREEIFNEINKELNKDFDKILGDLKEEFKEKKNKFIQEKQELIKKNQELIKTKQKNEQELVEALKFEGIEREKAISNLEKKLRECENKALEYEYVISEKRNIIFDLEKKNDINTELINQMKKELCELKKIANSKIDELKIYADSEVEKIMINVYEAEEVYKIEKNKFVKLQNTENEKLNILKSECDKYKKDLEYLEEKFLRDIDKLKKFLGRDRLIVNEEIASKEKSNNEKILL</sequence>
<dbReference type="EMBL" id="UAWO01000002">
    <property type="protein sequence ID" value="SQC06480.1"/>
    <property type="molecule type" value="Genomic_DNA"/>
</dbReference>
<feature type="coiled-coil region" evidence="1">
    <location>
        <begin position="328"/>
        <end position="355"/>
    </location>
</feature>
<accession>A0A2X3E7D4</accession>
<evidence type="ECO:0000313" key="2">
    <source>
        <dbReference type="EMBL" id="SQC06480.1"/>
    </source>
</evidence>
<evidence type="ECO:0000256" key="1">
    <source>
        <dbReference type="SAM" id="Coils"/>
    </source>
</evidence>
<organism evidence="2 3">
    <name type="scientific">Clostridium perfringens</name>
    <dbReference type="NCBI Taxonomy" id="1502"/>
    <lineage>
        <taxon>Bacteria</taxon>
        <taxon>Bacillati</taxon>
        <taxon>Bacillota</taxon>
        <taxon>Clostridia</taxon>
        <taxon>Eubacteriales</taxon>
        <taxon>Clostridiaceae</taxon>
        <taxon>Clostridium</taxon>
    </lineage>
</organism>
<feature type="coiled-coil region" evidence="1">
    <location>
        <begin position="178"/>
        <end position="252"/>
    </location>
</feature>
<keyword evidence="1" id="KW-0175">Coiled coil</keyword>
<protein>
    <submittedName>
        <fullName evidence="2">Uncharacterized protein</fullName>
    </submittedName>
</protein>
<dbReference type="Proteomes" id="UP000250234">
    <property type="component" value="Unassembled WGS sequence"/>
</dbReference>
<name>A0A2X3E7D4_CLOPF</name>
<dbReference type="AlphaFoldDB" id="A0A2X3E7D4"/>
<dbReference type="RefSeq" id="WP_111945323.1">
    <property type="nucleotide sequence ID" value="NZ_CATNYA010000024.1"/>
</dbReference>
<proteinExistence type="predicted"/>
<gene>
    <name evidence="2" type="ORF">NCTC8081_00590</name>
</gene>
<evidence type="ECO:0000313" key="3">
    <source>
        <dbReference type="Proteomes" id="UP000250234"/>
    </source>
</evidence>
<reference evidence="2 3" key="1">
    <citation type="submission" date="2018-06" db="EMBL/GenBank/DDBJ databases">
        <authorList>
            <consortium name="Pathogen Informatics"/>
            <person name="Doyle S."/>
        </authorList>
    </citation>
    <scope>NUCLEOTIDE SEQUENCE [LARGE SCALE GENOMIC DNA]</scope>
    <source>
        <strain evidence="2 3">NCTC8081</strain>
    </source>
</reference>